<dbReference type="GO" id="GO:0070743">
    <property type="term" value="C:interleukin-23 complex"/>
    <property type="evidence" value="ECO:0007669"/>
    <property type="project" value="TreeGrafter"/>
</dbReference>
<evidence type="ECO:0000256" key="12">
    <source>
        <dbReference type="ARBA" id="ARBA00023198"/>
    </source>
</evidence>
<evidence type="ECO:0000256" key="10">
    <source>
        <dbReference type="ARBA" id="ARBA00023148"/>
    </source>
</evidence>
<comment type="function">
    <text evidence="14">Associates with IL12B to form the pro-inflammatory cytokine IL-23 that plays different roles in innate and adaptive immunity. Released by antigen-presenting cells such as dendritic cells or macrophages, binds to a heterodimeric receptor complex composed of IL12RB1 and IL23R to activate JAK2 and TYK2 which then phosphorylate the receptor to form a docking site leading to the phosphorylation of STAT3 and STAT4. This process leads to activation of several pathways including p38 MAPK or NF-kappa-B and promotes the production of pro-inflammatory cytokines such as interleukin-17A/IL17A. In turn, participates in the early and effective intracellular bacterial clearance. Promotes the expansion and survival of T-helper 17 cells, a CD4-positive helper T-cell subset that produces IL-17, as well as other IL-17-producing cells.</text>
</comment>
<evidence type="ECO:0000256" key="8">
    <source>
        <dbReference type="ARBA" id="ARBA00022859"/>
    </source>
</evidence>
<gene>
    <name evidence="16" type="ORF">PODLI_1B024767</name>
</gene>
<organism evidence="16 17">
    <name type="scientific">Podarcis lilfordi</name>
    <name type="common">Lilford's wall lizard</name>
    <dbReference type="NCBI Taxonomy" id="74358"/>
    <lineage>
        <taxon>Eukaryota</taxon>
        <taxon>Metazoa</taxon>
        <taxon>Chordata</taxon>
        <taxon>Craniata</taxon>
        <taxon>Vertebrata</taxon>
        <taxon>Euteleostomi</taxon>
        <taxon>Lepidosauria</taxon>
        <taxon>Squamata</taxon>
        <taxon>Bifurcata</taxon>
        <taxon>Unidentata</taxon>
        <taxon>Episquamata</taxon>
        <taxon>Laterata</taxon>
        <taxon>Lacertibaenia</taxon>
        <taxon>Lacertidae</taxon>
        <taxon>Podarcis</taxon>
    </lineage>
</organism>
<evidence type="ECO:0000313" key="17">
    <source>
        <dbReference type="Proteomes" id="UP001178461"/>
    </source>
</evidence>
<keyword evidence="7" id="KW-0732">Signal</keyword>
<evidence type="ECO:0000256" key="14">
    <source>
        <dbReference type="ARBA" id="ARBA00045298"/>
    </source>
</evidence>
<comment type="similarity">
    <text evidence="2">Belongs to the IL-6 superfamily.</text>
</comment>
<dbReference type="AlphaFoldDB" id="A0AA35JV51"/>
<dbReference type="Proteomes" id="UP001178461">
    <property type="component" value="Chromosome 2"/>
</dbReference>
<dbReference type="Gene3D" id="1.20.1250.10">
    <property type="match status" value="1"/>
</dbReference>
<dbReference type="GO" id="GO:0006954">
    <property type="term" value="P:inflammatory response"/>
    <property type="evidence" value="ECO:0007669"/>
    <property type="project" value="UniProtKB-KW"/>
</dbReference>
<evidence type="ECO:0000256" key="5">
    <source>
        <dbReference type="ARBA" id="ARBA00022525"/>
    </source>
</evidence>
<keyword evidence="17" id="KW-1185">Reference proteome</keyword>
<dbReference type="GO" id="GO:0042102">
    <property type="term" value="P:positive regulation of T cell proliferation"/>
    <property type="evidence" value="ECO:0007669"/>
    <property type="project" value="TreeGrafter"/>
</dbReference>
<evidence type="ECO:0000256" key="4">
    <source>
        <dbReference type="ARBA" id="ARBA00022514"/>
    </source>
</evidence>
<keyword evidence="4" id="KW-0202">Cytokine</keyword>
<dbReference type="PANTHER" id="PTHR15947:SF0">
    <property type="entry name" value="INTERLEUKIN-23 SUBUNIT ALPHA"/>
    <property type="match status" value="1"/>
</dbReference>
<keyword evidence="11" id="KW-1015">Disulfide bond</keyword>
<keyword evidence="6" id="KW-0399">Innate immunity</keyword>
<evidence type="ECO:0000313" key="16">
    <source>
        <dbReference type="EMBL" id="CAI5765298.1"/>
    </source>
</evidence>
<dbReference type="GO" id="GO:0048771">
    <property type="term" value="P:tissue remodeling"/>
    <property type="evidence" value="ECO:0007669"/>
    <property type="project" value="UniProtKB-KW"/>
</dbReference>
<dbReference type="GO" id="GO:2000330">
    <property type="term" value="P:positive regulation of T-helper 17 cell lineage commitment"/>
    <property type="evidence" value="ECO:0007669"/>
    <property type="project" value="TreeGrafter"/>
</dbReference>
<keyword evidence="12" id="KW-0395">Inflammatory response</keyword>
<dbReference type="PANTHER" id="PTHR15947">
    <property type="entry name" value="SGRF"/>
    <property type="match status" value="1"/>
</dbReference>
<dbReference type="InterPro" id="IPR009079">
    <property type="entry name" value="4_helix_cytokine-like_core"/>
</dbReference>
<evidence type="ECO:0000256" key="15">
    <source>
        <dbReference type="ARBA" id="ARBA00046461"/>
    </source>
</evidence>
<dbReference type="GO" id="GO:0045087">
    <property type="term" value="P:innate immune response"/>
    <property type="evidence" value="ECO:0007669"/>
    <property type="project" value="UniProtKB-KW"/>
</dbReference>
<dbReference type="GO" id="GO:0051607">
    <property type="term" value="P:defense response to virus"/>
    <property type="evidence" value="ECO:0007669"/>
    <property type="project" value="UniProtKB-KW"/>
</dbReference>
<comment type="subunit">
    <text evidence="15">Heterodimer with IL12B; disulfide-linked. The heterodimer is known as interleukin IL-23. Interacts with IL23R; this interaction enables recruitment of IL12RB1.</text>
</comment>
<evidence type="ECO:0000256" key="7">
    <source>
        <dbReference type="ARBA" id="ARBA00022729"/>
    </source>
</evidence>
<reference evidence="16" key="1">
    <citation type="submission" date="2022-12" db="EMBL/GenBank/DDBJ databases">
        <authorList>
            <person name="Alioto T."/>
            <person name="Alioto T."/>
            <person name="Gomez Garrido J."/>
        </authorList>
    </citation>
    <scope>NUCLEOTIDE SEQUENCE</scope>
</reference>
<proteinExistence type="inferred from homology"/>
<evidence type="ECO:0000256" key="6">
    <source>
        <dbReference type="ARBA" id="ARBA00022588"/>
    </source>
</evidence>
<dbReference type="SUPFAM" id="SSF47266">
    <property type="entry name" value="4-helical cytokines"/>
    <property type="match status" value="1"/>
</dbReference>
<dbReference type="InterPro" id="IPR010831">
    <property type="entry name" value="IL-23_alpha"/>
</dbReference>
<sequence length="156" mass="17082">MHLHRSTNLSAISPLPLSTSQYAAATQLNKGQEANTSVSLPQRIECSDKCDPDSLDNNKMGCLGKIQQGLHHYHELLVRVFPPTSNTELKNTLYKLLQLVSKVGGNMESSSPDLPPISAEWQKQALQDPILLRLQSFAVVVARVISHCAALARNAN</sequence>
<keyword evidence="10" id="KW-0797">Tissue remodeling</keyword>
<evidence type="ECO:0000256" key="11">
    <source>
        <dbReference type="ARBA" id="ARBA00023157"/>
    </source>
</evidence>
<evidence type="ECO:0000256" key="9">
    <source>
        <dbReference type="ARBA" id="ARBA00023118"/>
    </source>
</evidence>
<protein>
    <recommendedName>
        <fullName evidence="3">Interleukin-23 subunit alpha</fullName>
    </recommendedName>
    <alternativeName>
        <fullName evidence="13">Interleukin-23 subunit p19</fullName>
    </alternativeName>
</protein>
<evidence type="ECO:0000256" key="3">
    <source>
        <dbReference type="ARBA" id="ARBA00015012"/>
    </source>
</evidence>
<evidence type="ECO:0000256" key="1">
    <source>
        <dbReference type="ARBA" id="ARBA00004613"/>
    </source>
</evidence>
<evidence type="ECO:0000256" key="13">
    <source>
        <dbReference type="ARBA" id="ARBA00030230"/>
    </source>
</evidence>
<keyword evidence="5" id="KW-0964">Secreted</keyword>
<dbReference type="GO" id="GO:0005125">
    <property type="term" value="F:cytokine activity"/>
    <property type="evidence" value="ECO:0007669"/>
    <property type="project" value="UniProtKB-KW"/>
</dbReference>
<comment type="subcellular location">
    <subcellularLocation>
        <location evidence="1">Secreted</location>
    </subcellularLocation>
</comment>
<dbReference type="EMBL" id="OX395127">
    <property type="protein sequence ID" value="CAI5765298.1"/>
    <property type="molecule type" value="Genomic_DNA"/>
</dbReference>
<name>A0AA35JV51_9SAUR</name>
<keyword evidence="9" id="KW-0051">Antiviral defense</keyword>
<dbReference type="Pfam" id="PF16649">
    <property type="entry name" value="IL23"/>
    <property type="match status" value="1"/>
</dbReference>
<keyword evidence="8" id="KW-0391">Immunity</keyword>
<evidence type="ECO:0000256" key="2">
    <source>
        <dbReference type="ARBA" id="ARBA00007432"/>
    </source>
</evidence>
<accession>A0AA35JV51</accession>